<dbReference type="AlphaFoldDB" id="A0AAJ0LZZ2"/>
<proteinExistence type="predicted"/>
<name>A0AAJ0LZZ2_9PEZI</name>
<sequence>MMRTTVAAPPILLRVVAQVQCCPSLARQLTVYLGLKHRKARVPRLRKSSEDERLETRSDDALVSAPSSPRSPEFPPKCLGQQDSAGTVFKDPSVKIRLVALRSSILDSTFIQINTTEGSAHGIGIPPYRNEAIPLESYQEQVETSTTRDDCVTLLTQNGFNSGALSGTPSFIRLPGSRHFKRSTLLWWTSLWRRGTAEVGSKFSTTRKLLGHVVAGSPTTGLTFVTPAARVRVFAKALLALSTRSSAVKTW</sequence>
<dbReference type="RefSeq" id="XP_062719684.1">
    <property type="nucleotide sequence ID" value="XM_062862845.1"/>
</dbReference>
<comment type="caution">
    <text evidence="2">The sequence shown here is derived from an EMBL/GenBank/DDBJ whole genome shotgun (WGS) entry which is preliminary data.</text>
</comment>
<feature type="region of interest" description="Disordered" evidence="1">
    <location>
        <begin position="43"/>
        <end position="79"/>
    </location>
</feature>
<accession>A0AAJ0LZZ2</accession>
<evidence type="ECO:0000313" key="3">
    <source>
        <dbReference type="Proteomes" id="UP001273166"/>
    </source>
</evidence>
<reference evidence="2" key="1">
    <citation type="journal article" date="2023" name="Mol. Phylogenet. Evol.">
        <title>Genome-scale phylogeny and comparative genomics of the fungal order Sordariales.</title>
        <authorList>
            <person name="Hensen N."/>
            <person name="Bonometti L."/>
            <person name="Westerberg I."/>
            <person name="Brannstrom I.O."/>
            <person name="Guillou S."/>
            <person name="Cros-Aarteil S."/>
            <person name="Calhoun S."/>
            <person name="Haridas S."/>
            <person name="Kuo A."/>
            <person name="Mondo S."/>
            <person name="Pangilinan J."/>
            <person name="Riley R."/>
            <person name="LaButti K."/>
            <person name="Andreopoulos B."/>
            <person name="Lipzen A."/>
            <person name="Chen C."/>
            <person name="Yan M."/>
            <person name="Daum C."/>
            <person name="Ng V."/>
            <person name="Clum A."/>
            <person name="Steindorff A."/>
            <person name="Ohm R.A."/>
            <person name="Martin F."/>
            <person name="Silar P."/>
            <person name="Natvig D.O."/>
            <person name="Lalanne C."/>
            <person name="Gautier V."/>
            <person name="Ament-Velasquez S.L."/>
            <person name="Kruys A."/>
            <person name="Hutchinson M.I."/>
            <person name="Powell A.J."/>
            <person name="Barry K."/>
            <person name="Miller A.N."/>
            <person name="Grigoriev I.V."/>
            <person name="Debuchy R."/>
            <person name="Gladieux P."/>
            <person name="Hiltunen Thoren M."/>
            <person name="Johannesson H."/>
        </authorList>
    </citation>
    <scope>NUCLEOTIDE SEQUENCE</scope>
    <source>
        <strain evidence="2">CBS 333.67</strain>
    </source>
</reference>
<protein>
    <submittedName>
        <fullName evidence="2">Uncharacterized protein</fullName>
    </submittedName>
</protein>
<evidence type="ECO:0000313" key="2">
    <source>
        <dbReference type="EMBL" id="KAK3303904.1"/>
    </source>
</evidence>
<gene>
    <name evidence="2" type="ORF">B0T15DRAFT_223805</name>
</gene>
<keyword evidence="3" id="KW-1185">Reference proteome</keyword>
<dbReference type="EMBL" id="JAUDZG010000005">
    <property type="protein sequence ID" value="KAK3303904.1"/>
    <property type="molecule type" value="Genomic_DNA"/>
</dbReference>
<dbReference type="GeneID" id="87881674"/>
<evidence type="ECO:0000256" key="1">
    <source>
        <dbReference type="SAM" id="MobiDB-lite"/>
    </source>
</evidence>
<dbReference type="Proteomes" id="UP001273166">
    <property type="component" value="Unassembled WGS sequence"/>
</dbReference>
<feature type="compositionally biased region" description="Basic and acidic residues" evidence="1">
    <location>
        <begin position="47"/>
        <end position="60"/>
    </location>
</feature>
<reference evidence="2" key="2">
    <citation type="submission" date="2023-06" db="EMBL/GenBank/DDBJ databases">
        <authorList>
            <consortium name="Lawrence Berkeley National Laboratory"/>
            <person name="Mondo S.J."/>
            <person name="Hensen N."/>
            <person name="Bonometti L."/>
            <person name="Westerberg I."/>
            <person name="Brannstrom I.O."/>
            <person name="Guillou S."/>
            <person name="Cros-Aarteil S."/>
            <person name="Calhoun S."/>
            <person name="Haridas S."/>
            <person name="Kuo A."/>
            <person name="Pangilinan J."/>
            <person name="Riley R."/>
            <person name="Labutti K."/>
            <person name="Andreopoulos B."/>
            <person name="Lipzen A."/>
            <person name="Chen C."/>
            <person name="Yanf M."/>
            <person name="Daum C."/>
            <person name="Ng V."/>
            <person name="Clum A."/>
            <person name="Steindorff A."/>
            <person name="Ohm R."/>
            <person name="Martin F."/>
            <person name="Silar P."/>
            <person name="Natvig D."/>
            <person name="Lalanne C."/>
            <person name="Gautier V."/>
            <person name="Ament-Velasquez S.L."/>
            <person name="Kruys A."/>
            <person name="Hutchinson M.I."/>
            <person name="Powell A.J."/>
            <person name="Barry K."/>
            <person name="Miller A.N."/>
            <person name="Grigoriev I.V."/>
            <person name="Debuchy R."/>
            <person name="Gladieux P."/>
            <person name="Thoren M.H."/>
            <person name="Johannesson H."/>
        </authorList>
    </citation>
    <scope>NUCLEOTIDE SEQUENCE</scope>
    <source>
        <strain evidence="2">CBS 333.67</strain>
    </source>
</reference>
<organism evidence="2 3">
    <name type="scientific">Chaetomium strumarium</name>
    <dbReference type="NCBI Taxonomy" id="1170767"/>
    <lineage>
        <taxon>Eukaryota</taxon>
        <taxon>Fungi</taxon>
        <taxon>Dikarya</taxon>
        <taxon>Ascomycota</taxon>
        <taxon>Pezizomycotina</taxon>
        <taxon>Sordariomycetes</taxon>
        <taxon>Sordariomycetidae</taxon>
        <taxon>Sordariales</taxon>
        <taxon>Chaetomiaceae</taxon>
        <taxon>Chaetomium</taxon>
    </lineage>
</organism>